<dbReference type="PANTHER" id="PTHR12526">
    <property type="entry name" value="GLYCOSYLTRANSFERASE"/>
    <property type="match status" value="1"/>
</dbReference>
<protein>
    <submittedName>
        <fullName evidence="2">Glycosyl transferase</fullName>
    </submittedName>
    <submittedName>
        <fullName evidence="4">Glycosyltransferase involved in cell wall bisynthesis</fullName>
    </submittedName>
</protein>
<name>A0A1B9DHD6_9FLAO</name>
<dbReference type="InterPro" id="IPR001296">
    <property type="entry name" value="Glyco_trans_1"/>
</dbReference>
<dbReference type="AlphaFoldDB" id="A0A1B9DHD6"/>
<proteinExistence type="predicted"/>
<comment type="caution">
    <text evidence="3">The sequence shown here is derived from an EMBL/GenBank/DDBJ whole genome shotgun (WGS) entry which is preliminary data.</text>
</comment>
<accession>A0A1B9DHD6</accession>
<keyword evidence="6" id="KW-1185">Reference proteome</keyword>
<dbReference type="GO" id="GO:0016757">
    <property type="term" value="F:glycosyltransferase activity"/>
    <property type="evidence" value="ECO:0007669"/>
    <property type="project" value="InterPro"/>
</dbReference>
<reference evidence="2 7" key="4">
    <citation type="submission" date="2019-07" db="EMBL/GenBank/DDBJ databases">
        <title>Whole genome shotgun sequence of Flavobacterium glycines NBRC 105008.</title>
        <authorList>
            <person name="Hosoyama A."/>
            <person name="Uohara A."/>
            <person name="Ohji S."/>
            <person name="Ichikawa N."/>
        </authorList>
    </citation>
    <scope>NUCLEOTIDE SEQUENCE [LARGE SCALE GENOMIC DNA]</scope>
    <source>
        <strain evidence="2 7">NBRC 105008</strain>
    </source>
</reference>
<dbReference type="Proteomes" id="UP000321579">
    <property type="component" value="Unassembled WGS sequence"/>
</dbReference>
<organism evidence="3 5">
    <name type="scientific">Flavobacterium glycines</name>
    <dbReference type="NCBI Taxonomy" id="551990"/>
    <lineage>
        <taxon>Bacteria</taxon>
        <taxon>Pseudomonadati</taxon>
        <taxon>Bacteroidota</taxon>
        <taxon>Flavobacteriia</taxon>
        <taxon>Flavobacteriales</taxon>
        <taxon>Flavobacteriaceae</taxon>
        <taxon>Flavobacterium</taxon>
    </lineage>
</organism>
<dbReference type="CDD" id="cd03811">
    <property type="entry name" value="GT4_GT28_WabH-like"/>
    <property type="match status" value="1"/>
</dbReference>
<keyword evidence="2" id="KW-0808">Transferase</keyword>
<evidence type="ECO:0000313" key="5">
    <source>
        <dbReference type="Proteomes" id="UP000093226"/>
    </source>
</evidence>
<evidence type="ECO:0000313" key="4">
    <source>
        <dbReference type="EMBL" id="SDJ54206.1"/>
    </source>
</evidence>
<dbReference type="EMBL" id="BJVF01000007">
    <property type="protein sequence ID" value="GEL11988.1"/>
    <property type="molecule type" value="Genomic_DNA"/>
</dbReference>
<evidence type="ECO:0000259" key="1">
    <source>
        <dbReference type="Pfam" id="PF00534"/>
    </source>
</evidence>
<dbReference type="Pfam" id="PF00534">
    <property type="entry name" value="Glycos_transf_1"/>
    <property type="match status" value="1"/>
</dbReference>
<dbReference type="PANTHER" id="PTHR12526:SF630">
    <property type="entry name" value="GLYCOSYLTRANSFERASE"/>
    <property type="match status" value="1"/>
</dbReference>
<dbReference type="RefSeq" id="WP_066329313.1">
    <property type="nucleotide sequence ID" value="NZ_BJVF01000007.1"/>
</dbReference>
<dbReference type="EMBL" id="FNEO01000004">
    <property type="protein sequence ID" value="SDJ54206.1"/>
    <property type="molecule type" value="Genomic_DNA"/>
</dbReference>
<dbReference type="Proteomes" id="UP000093226">
    <property type="component" value="Unassembled WGS sequence"/>
</dbReference>
<dbReference type="Proteomes" id="UP000182367">
    <property type="component" value="Unassembled WGS sequence"/>
</dbReference>
<dbReference type="STRING" id="551990.SAMN05192550_2287"/>
<gene>
    <name evidence="3" type="ORF">FBGL_13715</name>
    <name evidence="2" type="ORF">FGL01_27270</name>
    <name evidence="4" type="ORF">SAMN05192550_2287</name>
</gene>
<evidence type="ECO:0000313" key="2">
    <source>
        <dbReference type="EMBL" id="GEL11988.1"/>
    </source>
</evidence>
<evidence type="ECO:0000313" key="7">
    <source>
        <dbReference type="Proteomes" id="UP000321579"/>
    </source>
</evidence>
<sequence length="383" mass="43583">MISIVFVIESLDCGGAEKSLVTLLNNLDYSICKVDLILIKKGGNFEQFLPKQVNVVYFDFVSKMSFVSKMKARISFLLQRKFTKEKLHSAQMFWSSFKSSIQVFSEEYGIAIAYSQGFSTYFVAEKLKASKKITWLNTDYTKAGFRPEYDLDKYLIFDKIIAVSEQSKCSFIDAMQSVGVSMNLDVIKDITDDDLIKKRSFEEIGFIKQDDEITILTVCRLSKEKGLHLAIDACKILVDKGKKIKWYVIGEGGERSFLEQLIRTEKLENNFILKGFKSNPYPYIRTCDIYVQTSLFEGLSLTVIEASILCKPIVTTNFSTAHSLLKNNETGLICEMNAESIAQSIIKYIDDEGFKKRIVANLADKKNTDKEDSLKKFNGLIKI</sequence>
<dbReference type="Gene3D" id="3.40.50.2000">
    <property type="entry name" value="Glycogen Phosphorylase B"/>
    <property type="match status" value="2"/>
</dbReference>
<reference evidence="3" key="2">
    <citation type="submission" date="2016-03" db="EMBL/GenBank/DDBJ databases">
        <authorList>
            <person name="Ploux O."/>
        </authorList>
    </citation>
    <scope>NUCLEOTIDE SEQUENCE</scope>
    <source>
        <strain evidence="3">NBRC 105008</strain>
    </source>
</reference>
<dbReference type="EMBL" id="LVEO01000026">
    <property type="protein sequence ID" value="OCB69085.1"/>
    <property type="molecule type" value="Genomic_DNA"/>
</dbReference>
<feature type="domain" description="Glycosyl transferase family 1" evidence="1">
    <location>
        <begin position="208"/>
        <end position="361"/>
    </location>
</feature>
<dbReference type="OrthoDB" id="798298at2"/>
<dbReference type="SUPFAM" id="SSF53756">
    <property type="entry name" value="UDP-Glycosyltransferase/glycogen phosphorylase"/>
    <property type="match status" value="1"/>
</dbReference>
<evidence type="ECO:0000313" key="6">
    <source>
        <dbReference type="Proteomes" id="UP000182367"/>
    </source>
</evidence>
<reference evidence="5" key="1">
    <citation type="submission" date="2016-03" db="EMBL/GenBank/DDBJ databases">
        <title>Draft genome sequence of Paenibacillus glacialis DSM 22343.</title>
        <authorList>
            <person name="Shin S.-K."/>
            <person name="Yi H."/>
        </authorList>
    </citation>
    <scope>NUCLEOTIDE SEQUENCE [LARGE SCALE GENOMIC DNA]</scope>
    <source>
        <strain evidence="5">NBRC 105008</strain>
    </source>
</reference>
<reference evidence="4 6" key="3">
    <citation type="submission" date="2016-10" db="EMBL/GenBank/DDBJ databases">
        <authorList>
            <person name="Varghese N."/>
            <person name="Submissions S."/>
        </authorList>
    </citation>
    <scope>NUCLEOTIDE SEQUENCE [LARGE SCALE GENOMIC DNA]</scope>
    <source>
        <strain evidence="4 6">Gm-149</strain>
    </source>
</reference>
<evidence type="ECO:0000313" key="3">
    <source>
        <dbReference type="EMBL" id="OCB69085.1"/>
    </source>
</evidence>